<evidence type="ECO:0000256" key="1">
    <source>
        <dbReference type="ARBA" id="ARBA00023125"/>
    </source>
</evidence>
<dbReference type="EMBL" id="FMWL01000010">
    <property type="protein sequence ID" value="SCZ80027.1"/>
    <property type="molecule type" value="Genomic_DNA"/>
</dbReference>
<dbReference type="GO" id="GO:0003677">
    <property type="term" value="F:DNA binding"/>
    <property type="evidence" value="ECO:0007669"/>
    <property type="project" value="UniProtKB-UniRule"/>
</dbReference>
<dbReference type="SUPFAM" id="SSF48498">
    <property type="entry name" value="Tetracyclin repressor-like, C-terminal domain"/>
    <property type="match status" value="1"/>
</dbReference>
<evidence type="ECO:0000256" key="2">
    <source>
        <dbReference type="PROSITE-ProRule" id="PRU00335"/>
    </source>
</evidence>
<dbReference type="InterPro" id="IPR001647">
    <property type="entry name" value="HTH_TetR"/>
</dbReference>
<dbReference type="OrthoDB" id="494991at2"/>
<accession>A0A1G5S1M0</accession>
<dbReference type="InterPro" id="IPR036271">
    <property type="entry name" value="Tet_transcr_reg_TetR-rel_C_sf"/>
</dbReference>
<name>A0A1G5S1M0_9FIRM</name>
<dbReference type="Gene3D" id="1.10.357.10">
    <property type="entry name" value="Tetracycline Repressor, domain 2"/>
    <property type="match status" value="1"/>
</dbReference>
<gene>
    <name evidence="4" type="ORF">SAMN03080599_02062</name>
</gene>
<dbReference type="Pfam" id="PF00440">
    <property type="entry name" value="TetR_N"/>
    <property type="match status" value="1"/>
</dbReference>
<feature type="domain" description="HTH tetR-type" evidence="3">
    <location>
        <begin position="13"/>
        <end position="73"/>
    </location>
</feature>
<dbReference type="Proteomes" id="UP000199208">
    <property type="component" value="Unassembled WGS sequence"/>
</dbReference>
<dbReference type="PANTHER" id="PTHR43479">
    <property type="entry name" value="ACREF/ENVCD OPERON REPRESSOR-RELATED"/>
    <property type="match status" value="1"/>
</dbReference>
<sequence length="208" mass="24260">MEIQTNKRVPRGARTKKKIFDAAIELIKTKGYQNVTIDEICAACNVTKGAFYYHFSTKESVIEQIHLDTDQIVERKIAQLLKMPPSLKIFQDMSYFYGEITVERGVEVMRHKLHSSLDSDPLSGGYHNFFDPEKRPVLKLFKSIFQEIQKNGEVIQEVTFEYFFRHLIITYNGVVLDWCCSDGSYDLPSEIEMATQRYLKSFQTKYQD</sequence>
<organism evidence="4 5">
    <name type="scientific">Acidaminobacter hydrogenoformans DSM 2784</name>
    <dbReference type="NCBI Taxonomy" id="1120920"/>
    <lineage>
        <taxon>Bacteria</taxon>
        <taxon>Bacillati</taxon>
        <taxon>Bacillota</taxon>
        <taxon>Clostridia</taxon>
        <taxon>Peptostreptococcales</taxon>
        <taxon>Acidaminobacteraceae</taxon>
        <taxon>Acidaminobacter</taxon>
    </lineage>
</organism>
<feature type="DNA-binding region" description="H-T-H motif" evidence="2">
    <location>
        <begin position="36"/>
        <end position="55"/>
    </location>
</feature>
<evidence type="ECO:0000313" key="5">
    <source>
        <dbReference type="Proteomes" id="UP000199208"/>
    </source>
</evidence>
<proteinExistence type="predicted"/>
<evidence type="ECO:0000313" key="4">
    <source>
        <dbReference type="EMBL" id="SCZ80027.1"/>
    </source>
</evidence>
<dbReference type="InterPro" id="IPR050624">
    <property type="entry name" value="HTH-type_Tx_Regulator"/>
</dbReference>
<dbReference type="PROSITE" id="PS50977">
    <property type="entry name" value="HTH_TETR_2"/>
    <property type="match status" value="1"/>
</dbReference>
<dbReference type="PRINTS" id="PR00455">
    <property type="entry name" value="HTHTETR"/>
</dbReference>
<dbReference type="PROSITE" id="PS01081">
    <property type="entry name" value="HTH_TETR_1"/>
    <property type="match status" value="1"/>
</dbReference>
<evidence type="ECO:0000259" key="3">
    <source>
        <dbReference type="PROSITE" id="PS50977"/>
    </source>
</evidence>
<keyword evidence="5" id="KW-1185">Reference proteome</keyword>
<dbReference type="SUPFAM" id="SSF46689">
    <property type="entry name" value="Homeodomain-like"/>
    <property type="match status" value="1"/>
</dbReference>
<dbReference type="PANTHER" id="PTHR43479:SF11">
    <property type="entry name" value="ACREF_ENVCD OPERON REPRESSOR-RELATED"/>
    <property type="match status" value="1"/>
</dbReference>
<dbReference type="STRING" id="1120920.SAMN03080599_02062"/>
<protein>
    <submittedName>
        <fullName evidence="4">Transcriptional regulator, TetR family</fullName>
    </submittedName>
</protein>
<dbReference type="RefSeq" id="WP_092591182.1">
    <property type="nucleotide sequence ID" value="NZ_FMWL01000010.1"/>
</dbReference>
<dbReference type="InterPro" id="IPR023772">
    <property type="entry name" value="DNA-bd_HTH_TetR-type_CS"/>
</dbReference>
<reference evidence="4 5" key="1">
    <citation type="submission" date="2016-10" db="EMBL/GenBank/DDBJ databases">
        <authorList>
            <person name="de Groot N.N."/>
        </authorList>
    </citation>
    <scope>NUCLEOTIDE SEQUENCE [LARGE SCALE GENOMIC DNA]</scope>
    <source>
        <strain evidence="4 5">DSM 2784</strain>
    </source>
</reference>
<keyword evidence="1 2" id="KW-0238">DNA-binding</keyword>
<dbReference type="AlphaFoldDB" id="A0A1G5S1M0"/>
<dbReference type="InterPro" id="IPR009057">
    <property type="entry name" value="Homeodomain-like_sf"/>
</dbReference>